<accession>A0A8S8XFN9</accession>
<name>A0A8S8XFN9_9PROT</name>
<evidence type="ECO:0000256" key="1">
    <source>
        <dbReference type="SAM" id="SignalP"/>
    </source>
</evidence>
<protein>
    <submittedName>
        <fullName evidence="2">Uncharacterized protein</fullName>
    </submittedName>
</protein>
<dbReference type="AlphaFoldDB" id="A0A8S8XFN9"/>
<comment type="caution">
    <text evidence="2">The sequence shown here is derived from an EMBL/GenBank/DDBJ whole genome shotgun (WGS) entry which is preliminary data.</text>
</comment>
<dbReference type="EMBL" id="BOPV01000001">
    <property type="protein sequence ID" value="GIL39890.1"/>
    <property type="molecule type" value="Genomic_DNA"/>
</dbReference>
<evidence type="ECO:0000313" key="2">
    <source>
        <dbReference type="EMBL" id="GIL39890.1"/>
    </source>
</evidence>
<organism evidence="2 3">
    <name type="scientific">Roseiterribacter gracilis</name>
    <dbReference type="NCBI Taxonomy" id="2812848"/>
    <lineage>
        <taxon>Bacteria</taxon>
        <taxon>Pseudomonadati</taxon>
        <taxon>Pseudomonadota</taxon>
        <taxon>Alphaproteobacteria</taxon>
        <taxon>Rhodospirillales</taxon>
        <taxon>Roseiterribacteraceae</taxon>
        <taxon>Roseiterribacter</taxon>
    </lineage>
</organism>
<reference evidence="2" key="1">
    <citation type="submission" date="2021-02" db="EMBL/GenBank/DDBJ databases">
        <title>Genome sequence of Rhodospirillales sp. strain TMPK1 isolated from soil.</title>
        <authorList>
            <person name="Nakai R."/>
            <person name="Kusada H."/>
            <person name="Tamaki H."/>
        </authorList>
    </citation>
    <scope>NUCLEOTIDE SEQUENCE</scope>
    <source>
        <strain evidence="2">TMPK1</strain>
    </source>
</reference>
<gene>
    <name evidence="2" type="ORF">TMPK1_21270</name>
</gene>
<keyword evidence="1" id="KW-0732">Signal</keyword>
<proteinExistence type="predicted"/>
<feature type="signal peptide" evidence="1">
    <location>
        <begin position="1"/>
        <end position="19"/>
    </location>
</feature>
<evidence type="ECO:0000313" key="3">
    <source>
        <dbReference type="Proteomes" id="UP000681075"/>
    </source>
</evidence>
<dbReference type="Proteomes" id="UP000681075">
    <property type="component" value="Unassembled WGS sequence"/>
</dbReference>
<sequence>MDLVAASAVLMLAATSATSAEPPQLVLQGVMLDMSRAQAADAAVAAGGRCDRVGLPDSVAPLLCSFGTDRLRVAFVPGPGGRSVVRNATLTARSQPPHQIDVERLQPRLIATYGTPVDLRPNRLGFEACWVRDFQRLTVEAKPRLLSMRLDARDGGRESKESECR</sequence>
<keyword evidence="3" id="KW-1185">Reference proteome</keyword>
<dbReference type="RefSeq" id="WP_420243010.1">
    <property type="nucleotide sequence ID" value="NZ_BOPV01000001.1"/>
</dbReference>
<feature type="chain" id="PRO_5035765040" evidence="1">
    <location>
        <begin position="20"/>
        <end position="165"/>
    </location>
</feature>